<proteinExistence type="predicted"/>
<dbReference type="STRING" id="1777141.AWB80_05977"/>
<dbReference type="OrthoDB" id="9072761at2"/>
<dbReference type="InterPro" id="IPR013022">
    <property type="entry name" value="Xyl_isomerase-like_TIM-brl"/>
</dbReference>
<evidence type="ECO:0000313" key="2">
    <source>
        <dbReference type="EMBL" id="SAK86717.1"/>
    </source>
</evidence>
<dbReference type="AlphaFoldDB" id="A0A158CYM2"/>
<protein>
    <submittedName>
        <fullName evidence="2">Xylose isomerase domain-containing protein</fullName>
    </submittedName>
</protein>
<keyword evidence="3" id="KW-1185">Reference proteome</keyword>
<dbReference type="Gene3D" id="3.20.20.150">
    <property type="entry name" value="Divalent-metal-dependent TIM barrel enzymes"/>
    <property type="match status" value="1"/>
</dbReference>
<organism evidence="2 3">
    <name type="scientific">Caballeronia pedi</name>
    <dbReference type="NCBI Taxonomy" id="1777141"/>
    <lineage>
        <taxon>Bacteria</taxon>
        <taxon>Pseudomonadati</taxon>
        <taxon>Pseudomonadota</taxon>
        <taxon>Betaproteobacteria</taxon>
        <taxon>Burkholderiales</taxon>
        <taxon>Burkholderiaceae</taxon>
        <taxon>Caballeronia</taxon>
    </lineage>
</organism>
<dbReference type="RefSeq" id="WP_061178318.1">
    <property type="nucleotide sequence ID" value="NZ_FCOE02000027.1"/>
</dbReference>
<dbReference type="Pfam" id="PF01261">
    <property type="entry name" value="AP_endonuc_2"/>
    <property type="match status" value="1"/>
</dbReference>
<dbReference type="InterPro" id="IPR036237">
    <property type="entry name" value="Xyl_isomerase-like_sf"/>
</dbReference>
<dbReference type="Proteomes" id="UP000054911">
    <property type="component" value="Unassembled WGS sequence"/>
</dbReference>
<keyword evidence="2" id="KW-0413">Isomerase</keyword>
<dbReference type="GO" id="GO:0016853">
    <property type="term" value="F:isomerase activity"/>
    <property type="evidence" value="ECO:0007669"/>
    <property type="project" value="UniProtKB-KW"/>
</dbReference>
<reference evidence="2" key="1">
    <citation type="submission" date="2016-01" db="EMBL/GenBank/DDBJ databases">
        <authorList>
            <person name="Peeters C."/>
        </authorList>
    </citation>
    <scope>NUCLEOTIDE SEQUENCE [LARGE SCALE GENOMIC DNA]</scope>
    <source>
        <strain evidence="2">LMG 29323</strain>
    </source>
</reference>
<name>A0A158CYM2_9BURK</name>
<dbReference type="SUPFAM" id="SSF51658">
    <property type="entry name" value="Xylose isomerase-like"/>
    <property type="match status" value="1"/>
</dbReference>
<accession>A0A158CYM2</accession>
<dbReference type="PANTHER" id="PTHR12110:SF48">
    <property type="entry name" value="BLL3656 PROTEIN"/>
    <property type="match status" value="1"/>
</dbReference>
<evidence type="ECO:0000313" key="3">
    <source>
        <dbReference type="Proteomes" id="UP000054911"/>
    </source>
</evidence>
<feature type="domain" description="Xylose isomerase-like TIM barrel" evidence="1">
    <location>
        <begin position="27"/>
        <end position="248"/>
    </location>
</feature>
<dbReference type="EMBL" id="FCOE02000027">
    <property type="protein sequence ID" value="SAK86717.1"/>
    <property type="molecule type" value="Genomic_DNA"/>
</dbReference>
<gene>
    <name evidence="2" type="ORF">AWB80_05977</name>
</gene>
<comment type="caution">
    <text evidence="2">The sequence shown here is derived from an EMBL/GenBank/DDBJ whole genome shotgun (WGS) entry which is preliminary data.</text>
</comment>
<dbReference type="InterPro" id="IPR050312">
    <property type="entry name" value="IolE/XylAMocC-like"/>
</dbReference>
<sequence>MNAATLAARPLAAAHLTALDVAPVPWVRLAAHTGFDAVGLRMHPAVPGAIAWPTTPGTAAHRELQDALAGEGIALHDVEFIPVVPELVPASFALLFEAAASLGARCVNVSGDDPDPVRLADNLAALAELGRTYGLRIDLEFMRWRHVASLAQARAMIARVAHPNLAVLVDALHLSRSGGTPDDVGAMPCGWIGSAQLCDARACLPASDDEAIHEARADRLPPGEGALPLDALLRALPADVALSVEMPFPSLPSDVRLARAYGSARRIVDRNDALVKEET</sequence>
<dbReference type="PANTHER" id="PTHR12110">
    <property type="entry name" value="HYDROXYPYRUVATE ISOMERASE"/>
    <property type="match status" value="1"/>
</dbReference>
<evidence type="ECO:0000259" key="1">
    <source>
        <dbReference type="Pfam" id="PF01261"/>
    </source>
</evidence>